<dbReference type="InterPro" id="IPR046335">
    <property type="entry name" value="LacI/GalR-like_sensor"/>
</dbReference>
<dbReference type="PANTHER" id="PTHR30146">
    <property type="entry name" value="LACI-RELATED TRANSCRIPTIONAL REPRESSOR"/>
    <property type="match status" value="1"/>
</dbReference>
<dbReference type="Gene3D" id="1.10.260.40">
    <property type="entry name" value="lambda repressor-like DNA-binding domains"/>
    <property type="match status" value="1"/>
</dbReference>
<evidence type="ECO:0000256" key="2">
    <source>
        <dbReference type="ARBA" id="ARBA00023125"/>
    </source>
</evidence>
<dbReference type="SUPFAM" id="SSF53822">
    <property type="entry name" value="Periplasmic binding protein-like I"/>
    <property type="match status" value="1"/>
</dbReference>
<dbReference type="CDD" id="cd06267">
    <property type="entry name" value="PBP1_LacI_sugar_binding-like"/>
    <property type="match status" value="1"/>
</dbReference>
<dbReference type="SMART" id="SM00354">
    <property type="entry name" value="HTH_LACI"/>
    <property type="match status" value="1"/>
</dbReference>
<dbReference type="PROSITE" id="PS50932">
    <property type="entry name" value="HTH_LACI_2"/>
    <property type="match status" value="1"/>
</dbReference>
<keyword evidence="5" id="KW-0614">Plasmid</keyword>
<dbReference type="AlphaFoldDB" id="A0A3P4AW33"/>
<organism evidence="5 6">
    <name type="scientific">Thermus thermophilus</name>
    <dbReference type="NCBI Taxonomy" id="274"/>
    <lineage>
        <taxon>Bacteria</taxon>
        <taxon>Thermotogati</taxon>
        <taxon>Deinococcota</taxon>
        <taxon>Deinococci</taxon>
        <taxon>Thermales</taxon>
        <taxon>Thermaceae</taxon>
        <taxon>Thermus</taxon>
    </lineage>
</organism>
<accession>A0A3P4AW33</accession>
<sequence length="326" mass="35576">MPSGKPLTIRDLAKAARVSVATVSRALNGRPGVSQATRERILALAREWGFVPNAAAREMVGVATAVGILFAPGVRRHTPYFTLLLEALSEALWREGLRVAEVEVDPKGKPRQEALGYILLGAHEGDRRVEALSREGVPFVLVGVGEGIPWVAPQDVEGGYLATRHLVDLGHRTIAHLTGYPEHQAGRERLLGYRKALAEAGIPFREDLVLDGAFDPLTAYRTVRKAWEQGLRFTALFAASDEMALGAWAALEDLGVRVPEEVSLVGYDDLPEFGERLTTVRQDIPTIARKAVALLLEARDGMPPRGLRVPVRLVVRGTTRRREVGA</sequence>
<evidence type="ECO:0000256" key="3">
    <source>
        <dbReference type="ARBA" id="ARBA00023163"/>
    </source>
</evidence>
<dbReference type="PROSITE" id="PS00356">
    <property type="entry name" value="HTH_LACI_1"/>
    <property type="match status" value="1"/>
</dbReference>
<evidence type="ECO:0000259" key="4">
    <source>
        <dbReference type="PROSITE" id="PS50932"/>
    </source>
</evidence>
<feature type="domain" description="HTH lacI-type" evidence="4">
    <location>
        <begin position="7"/>
        <end position="61"/>
    </location>
</feature>
<dbReference type="Pfam" id="PF00356">
    <property type="entry name" value="LacI"/>
    <property type="match status" value="1"/>
</dbReference>
<dbReference type="RefSeq" id="WP_124105618.1">
    <property type="nucleotide sequence ID" value="NZ_AP025614.1"/>
</dbReference>
<reference evidence="5 6" key="1">
    <citation type="submission" date="2018-10" db="EMBL/GenBank/DDBJ databases">
        <authorList>
            <person name="Peiro R."/>
            <person name="Begona"/>
            <person name="Cbmso G."/>
            <person name="Lopez M."/>
            <person name="Gonzalez S."/>
            <person name="Sacristan E."/>
            <person name="Castillo E."/>
        </authorList>
    </citation>
    <scope>NUCLEOTIDE SEQUENCE [LARGE SCALE GENOMIC DNA]</scope>
    <source>
        <strain evidence="5">TTHNAR1</strain>
        <plasmid evidence="6">4</plasmid>
    </source>
</reference>
<dbReference type="PANTHER" id="PTHR30146:SF109">
    <property type="entry name" value="HTH-TYPE TRANSCRIPTIONAL REGULATOR GALS"/>
    <property type="match status" value="1"/>
</dbReference>
<dbReference type="Pfam" id="PF13377">
    <property type="entry name" value="Peripla_BP_3"/>
    <property type="match status" value="1"/>
</dbReference>
<dbReference type="GO" id="GO:0003700">
    <property type="term" value="F:DNA-binding transcription factor activity"/>
    <property type="evidence" value="ECO:0007669"/>
    <property type="project" value="TreeGrafter"/>
</dbReference>
<gene>
    <name evidence="5" type="primary">purR</name>
    <name evidence="5" type="ORF">TTHNP4_00102</name>
</gene>
<dbReference type="SUPFAM" id="SSF47413">
    <property type="entry name" value="lambda repressor-like DNA-binding domains"/>
    <property type="match status" value="1"/>
</dbReference>
<keyword evidence="3" id="KW-0804">Transcription</keyword>
<evidence type="ECO:0000256" key="1">
    <source>
        <dbReference type="ARBA" id="ARBA00023015"/>
    </source>
</evidence>
<keyword evidence="2" id="KW-0238">DNA-binding</keyword>
<geneLocation type="plasmid" evidence="5 6">
    <name>4</name>
</geneLocation>
<dbReference type="InterPro" id="IPR010982">
    <property type="entry name" value="Lambda_DNA-bd_dom_sf"/>
</dbReference>
<dbReference type="Proteomes" id="UP000279841">
    <property type="component" value="Plasmid 4"/>
</dbReference>
<evidence type="ECO:0000313" key="5">
    <source>
        <dbReference type="EMBL" id="VCU54694.1"/>
    </source>
</evidence>
<dbReference type="Gene3D" id="3.40.50.2300">
    <property type="match status" value="2"/>
</dbReference>
<proteinExistence type="predicted"/>
<dbReference type="EMBL" id="LR027520">
    <property type="protein sequence ID" value="VCU54694.1"/>
    <property type="molecule type" value="Genomic_DNA"/>
</dbReference>
<dbReference type="GO" id="GO:0000976">
    <property type="term" value="F:transcription cis-regulatory region binding"/>
    <property type="evidence" value="ECO:0007669"/>
    <property type="project" value="TreeGrafter"/>
</dbReference>
<dbReference type="InterPro" id="IPR000843">
    <property type="entry name" value="HTH_LacI"/>
</dbReference>
<evidence type="ECO:0000313" key="6">
    <source>
        <dbReference type="Proteomes" id="UP000279841"/>
    </source>
</evidence>
<dbReference type="InterPro" id="IPR028082">
    <property type="entry name" value="Peripla_BP_I"/>
</dbReference>
<dbReference type="CDD" id="cd01392">
    <property type="entry name" value="HTH_LacI"/>
    <property type="match status" value="1"/>
</dbReference>
<name>A0A3P4AW33_THETH</name>
<keyword evidence="1" id="KW-0805">Transcription regulation</keyword>
<protein>
    <submittedName>
        <fullName evidence="5">HTH-type transcriptional repressor PurR</fullName>
    </submittedName>
</protein>